<dbReference type="EMBL" id="CP141886">
    <property type="protein sequence ID" value="WRT67762.1"/>
    <property type="molecule type" value="Genomic_DNA"/>
</dbReference>
<organism evidence="2 3">
    <name type="scientific">Kwoniella shivajii</name>
    <dbReference type="NCBI Taxonomy" id="564305"/>
    <lineage>
        <taxon>Eukaryota</taxon>
        <taxon>Fungi</taxon>
        <taxon>Dikarya</taxon>
        <taxon>Basidiomycota</taxon>
        <taxon>Agaricomycotina</taxon>
        <taxon>Tremellomycetes</taxon>
        <taxon>Tremellales</taxon>
        <taxon>Cryptococcaceae</taxon>
        <taxon>Kwoniella</taxon>
    </lineage>
</organism>
<proteinExistence type="predicted"/>
<evidence type="ECO:0000256" key="1">
    <source>
        <dbReference type="SAM" id="MobiDB-lite"/>
    </source>
</evidence>
<protein>
    <submittedName>
        <fullName evidence="2">Uncharacterized protein</fullName>
    </submittedName>
</protein>
<name>A0ABZ1D165_9TREE</name>
<gene>
    <name evidence="2" type="ORF">IL334_004735</name>
</gene>
<feature type="region of interest" description="Disordered" evidence="1">
    <location>
        <begin position="1"/>
        <end position="33"/>
    </location>
</feature>
<feature type="compositionally biased region" description="Basic and acidic residues" evidence="1">
    <location>
        <begin position="116"/>
        <end position="128"/>
    </location>
</feature>
<reference evidence="2 3" key="1">
    <citation type="submission" date="2024-01" db="EMBL/GenBank/DDBJ databases">
        <title>Comparative genomics of Cryptococcus and Kwoniella reveals pathogenesis evolution and contrasting modes of karyotype evolution via chromosome fusion or intercentromeric recombination.</title>
        <authorList>
            <person name="Coelho M.A."/>
            <person name="David-Palma M."/>
            <person name="Shea T."/>
            <person name="Bowers K."/>
            <person name="McGinley-Smith S."/>
            <person name="Mohammad A.W."/>
            <person name="Gnirke A."/>
            <person name="Yurkov A.M."/>
            <person name="Nowrousian M."/>
            <person name="Sun S."/>
            <person name="Cuomo C.A."/>
            <person name="Heitman J."/>
        </authorList>
    </citation>
    <scope>NUCLEOTIDE SEQUENCE [LARGE SCALE GENOMIC DNA]</scope>
    <source>
        <strain evidence="2">CBS 11374</strain>
    </source>
</reference>
<feature type="region of interest" description="Disordered" evidence="1">
    <location>
        <begin position="61"/>
        <end position="128"/>
    </location>
</feature>
<evidence type="ECO:0000313" key="2">
    <source>
        <dbReference type="EMBL" id="WRT67762.1"/>
    </source>
</evidence>
<sequence length="128" mass="14217">MSNQMVNMQPSPMSGMSRQDIIRQPTDRRTSDDISVFSFTESVKSGGWCCFGSTRTKEIIDGATAPGSQIQPPRLHAYNENPSPSMSIPSPDGGYNDSAFRPYQFMPKSGSPQQRVVDEEKMRSHPKT</sequence>
<feature type="compositionally biased region" description="Polar residues" evidence="1">
    <location>
        <begin position="1"/>
        <end position="17"/>
    </location>
</feature>
<dbReference type="Proteomes" id="UP001329825">
    <property type="component" value="Chromosome 6"/>
</dbReference>
<dbReference type="RefSeq" id="XP_062792502.1">
    <property type="nucleotide sequence ID" value="XM_062936451.1"/>
</dbReference>
<keyword evidence="3" id="KW-1185">Reference proteome</keyword>
<dbReference type="GeneID" id="87956866"/>
<accession>A0ABZ1D165</accession>
<evidence type="ECO:0000313" key="3">
    <source>
        <dbReference type="Proteomes" id="UP001329825"/>
    </source>
</evidence>